<dbReference type="PANTHER" id="PTHR14969:SF13">
    <property type="entry name" value="AT30094P"/>
    <property type="match status" value="1"/>
</dbReference>
<accession>A0AAD2CZN1</accession>
<dbReference type="Pfam" id="PF01569">
    <property type="entry name" value="PAP2"/>
    <property type="match status" value="1"/>
</dbReference>
<gene>
    <name evidence="4" type="ORF">CYCCA115_LOCUS8828</name>
</gene>
<reference evidence="4" key="1">
    <citation type="submission" date="2023-08" db="EMBL/GenBank/DDBJ databases">
        <authorList>
            <person name="Audoor S."/>
            <person name="Bilcke G."/>
        </authorList>
    </citation>
    <scope>NUCLEOTIDE SEQUENCE</scope>
</reference>
<dbReference type="SUPFAM" id="SSF48317">
    <property type="entry name" value="Acid phosphatase/Vanadium-dependent haloperoxidase"/>
    <property type="match status" value="1"/>
</dbReference>
<feature type="transmembrane region" description="Helical" evidence="2">
    <location>
        <begin position="118"/>
        <end position="137"/>
    </location>
</feature>
<protein>
    <recommendedName>
        <fullName evidence="3">Phosphatidic acid phosphatase type 2/haloperoxidase domain-containing protein</fullName>
    </recommendedName>
</protein>
<evidence type="ECO:0000256" key="1">
    <source>
        <dbReference type="SAM" id="MobiDB-lite"/>
    </source>
</evidence>
<evidence type="ECO:0000313" key="4">
    <source>
        <dbReference type="EMBL" id="CAJ1944319.1"/>
    </source>
</evidence>
<feature type="region of interest" description="Disordered" evidence="1">
    <location>
        <begin position="69"/>
        <end position="93"/>
    </location>
</feature>
<dbReference type="Gene3D" id="1.20.144.10">
    <property type="entry name" value="Phosphatidic acid phosphatase type 2/haloperoxidase"/>
    <property type="match status" value="1"/>
</dbReference>
<dbReference type="Proteomes" id="UP001295423">
    <property type="component" value="Unassembled WGS sequence"/>
</dbReference>
<keyword evidence="2" id="KW-0812">Transmembrane</keyword>
<feature type="domain" description="Phosphatidic acid phosphatase type 2/haloperoxidase" evidence="3">
    <location>
        <begin position="33"/>
        <end position="160"/>
    </location>
</feature>
<sequence length="240" mass="25988">MSPVLKFIGKTTSTVVAGTFFVILAWQRDALMVSFFVGAISNGILSKVLKKAIRQERPMMEYVLESSAAGAGSSSSSGNSILEPPPPSDNGMPSSHAMSLGFIGTFTGFLLMDYHYPYSTLLLLVAYASISLWYRIVSKLHTWEQIAVGLSVGTMNGVLWRCLCFGTTQPFSSAVTQDLPINVMEFVTNNLLNDQGVLPLYGLAIPALLGAVIVGSVERRIGRFLKLKSEKQKDAANKQA</sequence>
<dbReference type="InterPro" id="IPR000326">
    <property type="entry name" value="PAP2/HPO"/>
</dbReference>
<dbReference type="AlphaFoldDB" id="A0AAD2CZN1"/>
<evidence type="ECO:0000313" key="5">
    <source>
        <dbReference type="Proteomes" id="UP001295423"/>
    </source>
</evidence>
<evidence type="ECO:0000256" key="2">
    <source>
        <dbReference type="SAM" id="Phobius"/>
    </source>
</evidence>
<evidence type="ECO:0000259" key="3">
    <source>
        <dbReference type="Pfam" id="PF01569"/>
    </source>
</evidence>
<feature type="compositionally biased region" description="Low complexity" evidence="1">
    <location>
        <begin position="69"/>
        <end position="78"/>
    </location>
</feature>
<dbReference type="EMBL" id="CAKOGP040001224">
    <property type="protein sequence ID" value="CAJ1944319.1"/>
    <property type="molecule type" value="Genomic_DNA"/>
</dbReference>
<dbReference type="GO" id="GO:0042392">
    <property type="term" value="F:sphingosine-1-phosphate phosphatase activity"/>
    <property type="evidence" value="ECO:0007669"/>
    <property type="project" value="TreeGrafter"/>
</dbReference>
<dbReference type="InterPro" id="IPR036938">
    <property type="entry name" value="PAP2/HPO_sf"/>
</dbReference>
<keyword evidence="5" id="KW-1185">Reference proteome</keyword>
<name>A0AAD2CZN1_9STRA</name>
<feature type="transmembrane region" description="Helical" evidence="2">
    <location>
        <begin position="32"/>
        <end position="49"/>
    </location>
</feature>
<comment type="caution">
    <text evidence="4">The sequence shown here is derived from an EMBL/GenBank/DDBJ whole genome shotgun (WGS) entry which is preliminary data.</text>
</comment>
<proteinExistence type="predicted"/>
<feature type="transmembrane region" description="Helical" evidence="2">
    <location>
        <begin position="7"/>
        <end position="26"/>
    </location>
</feature>
<dbReference type="PANTHER" id="PTHR14969">
    <property type="entry name" value="SPHINGOSINE-1-PHOSPHATE PHOSPHOHYDROLASE"/>
    <property type="match status" value="1"/>
</dbReference>
<keyword evidence="2" id="KW-1133">Transmembrane helix</keyword>
<feature type="transmembrane region" description="Helical" evidence="2">
    <location>
        <begin position="196"/>
        <end position="217"/>
    </location>
</feature>
<keyword evidence="2" id="KW-0472">Membrane</keyword>
<organism evidence="4 5">
    <name type="scientific">Cylindrotheca closterium</name>
    <dbReference type="NCBI Taxonomy" id="2856"/>
    <lineage>
        <taxon>Eukaryota</taxon>
        <taxon>Sar</taxon>
        <taxon>Stramenopiles</taxon>
        <taxon>Ochrophyta</taxon>
        <taxon>Bacillariophyta</taxon>
        <taxon>Bacillariophyceae</taxon>
        <taxon>Bacillariophycidae</taxon>
        <taxon>Bacillariales</taxon>
        <taxon>Bacillariaceae</taxon>
        <taxon>Cylindrotheca</taxon>
    </lineage>
</organism>